<evidence type="ECO:0000256" key="5">
    <source>
        <dbReference type="ARBA" id="ARBA00022679"/>
    </source>
</evidence>
<comment type="similarity">
    <text evidence="2">Belongs to the methyltransferase superfamily. HEN1 family.</text>
</comment>
<dbReference type="Gene3D" id="3.40.50.150">
    <property type="entry name" value="Vaccinia Virus protein VP39"/>
    <property type="match status" value="1"/>
</dbReference>
<evidence type="ECO:0000313" key="15">
    <source>
        <dbReference type="Proteomes" id="UP001320831"/>
    </source>
</evidence>
<dbReference type="GO" id="GO:0008168">
    <property type="term" value="F:methyltransferase activity"/>
    <property type="evidence" value="ECO:0007669"/>
    <property type="project" value="UniProtKB-KW"/>
</dbReference>
<reference evidence="14 15" key="1">
    <citation type="submission" date="2022-09" db="EMBL/GenBank/DDBJ databases">
        <title>Chelativorans salina sp. nov., a novel slightly halophilic bacterium isolated from a saline lake sediment enrichment.</title>
        <authorList>
            <person name="Gao L."/>
            <person name="Fang B.-Z."/>
            <person name="Li W.-J."/>
        </authorList>
    </citation>
    <scope>NUCLEOTIDE SEQUENCE [LARGE SCALE GENOMIC DNA]</scope>
    <source>
        <strain evidence="14 15">EGI FJ00035</strain>
    </source>
</reference>
<evidence type="ECO:0000256" key="10">
    <source>
        <dbReference type="ARBA" id="ARBA00023158"/>
    </source>
</evidence>
<evidence type="ECO:0000256" key="11">
    <source>
        <dbReference type="ARBA" id="ARBA00035025"/>
    </source>
</evidence>
<keyword evidence="15" id="KW-1185">Reference proteome</keyword>
<keyword evidence="5" id="KW-0808">Transferase</keyword>
<evidence type="ECO:0000256" key="12">
    <source>
        <dbReference type="ARBA" id="ARBA00048418"/>
    </source>
</evidence>
<dbReference type="EC" id="2.1.1.386" evidence="11"/>
<feature type="domain" description="Methyltransferase" evidence="13">
    <location>
        <begin position="36"/>
        <end position="120"/>
    </location>
</feature>
<proteinExistence type="inferred from homology"/>
<name>A0ABT2LVJ0_9HYPH</name>
<dbReference type="InterPro" id="IPR029063">
    <property type="entry name" value="SAM-dependent_MTases_sf"/>
</dbReference>
<keyword evidence="8" id="KW-0460">Magnesium</keyword>
<dbReference type="Pfam" id="PF13649">
    <property type="entry name" value="Methyltransf_25"/>
    <property type="match status" value="1"/>
</dbReference>
<comment type="catalytic activity">
    <reaction evidence="12">
        <text>small RNA 3'-end nucleotide + S-adenosyl-L-methionine = small RNA 3'-end 2'-O-methylnucleotide + S-adenosyl-L-homocysteine + H(+)</text>
        <dbReference type="Rhea" id="RHEA:37887"/>
        <dbReference type="Rhea" id="RHEA-COMP:10415"/>
        <dbReference type="Rhea" id="RHEA-COMP:10416"/>
        <dbReference type="ChEBI" id="CHEBI:15378"/>
        <dbReference type="ChEBI" id="CHEBI:57856"/>
        <dbReference type="ChEBI" id="CHEBI:59789"/>
        <dbReference type="ChEBI" id="CHEBI:74896"/>
        <dbReference type="ChEBI" id="CHEBI:74898"/>
        <dbReference type="EC" id="2.1.1.386"/>
    </reaction>
</comment>
<keyword evidence="7" id="KW-0479">Metal-binding</keyword>
<dbReference type="SUPFAM" id="SSF53335">
    <property type="entry name" value="S-adenosyl-L-methionine-dependent methyltransferases"/>
    <property type="match status" value="1"/>
</dbReference>
<evidence type="ECO:0000256" key="6">
    <source>
        <dbReference type="ARBA" id="ARBA00022691"/>
    </source>
</evidence>
<evidence type="ECO:0000256" key="8">
    <source>
        <dbReference type="ARBA" id="ARBA00022842"/>
    </source>
</evidence>
<comment type="cofactor">
    <cofactor evidence="1">
        <name>Mg(2+)</name>
        <dbReference type="ChEBI" id="CHEBI:18420"/>
    </cofactor>
</comment>
<keyword evidence="6" id="KW-0949">S-adenosyl-L-methionine</keyword>
<dbReference type="PANTHER" id="PTHR21404">
    <property type="entry name" value="HEN1"/>
    <property type="match status" value="1"/>
</dbReference>
<keyword evidence="10" id="KW-0943">RNA-mediated gene silencing</keyword>
<accession>A0ABT2LVJ0</accession>
<dbReference type="CDD" id="cd02440">
    <property type="entry name" value="AdoMet_MTases"/>
    <property type="match status" value="1"/>
</dbReference>
<evidence type="ECO:0000256" key="1">
    <source>
        <dbReference type="ARBA" id="ARBA00001946"/>
    </source>
</evidence>
<dbReference type="PANTHER" id="PTHR21404:SF3">
    <property type="entry name" value="SMALL RNA 2'-O-METHYLTRANSFERASE"/>
    <property type="match status" value="1"/>
</dbReference>
<dbReference type="GO" id="GO:0032259">
    <property type="term" value="P:methylation"/>
    <property type="evidence" value="ECO:0007669"/>
    <property type="project" value="UniProtKB-KW"/>
</dbReference>
<evidence type="ECO:0000256" key="7">
    <source>
        <dbReference type="ARBA" id="ARBA00022723"/>
    </source>
</evidence>
<evidence type="ECO:0000256" key="4">
    <source>
        <dbReference type="ARBA" id="ARBA00022603"/>
    </source>
</evidence>
<evidence type="ECO:0000256" key="3">
    <source>
        <dbReference type="ARBA" id="ARBA00021330"/>
    </source>
</evidence>
<evidence type="ECO:0000313" key="14">
    <source>
        <dbReference type="EMBL" id="MCT7377593.1"/>
    </source>
</evidence>
<organism evidence="14 15">
    <name type="scientific">Chelativorans salis</name>
    <dbReference type="NCBI Taxonomy" id="2978478"/>
    <lineage>
        <taxon>Bacteria</taxon>
        <taxon>Pseudomonadati</taxon>
        <taxon>Pseudomonadota</taxon>
        <taxon>Alphaproteobacteria</taxon>
        <taxon>Hyphomicrobiales</taxon>
        <taxon>Phyllobacteriaceae</taxon>
        <taxon>Chelativorans</taxon>
    </lineage>
</organism>
<dbReference type="EMBL" id="JAOCZP010000008">
    <property type="protein sequence ID" value="MCT7377593.1"/>
    <property type="molecule type" value="Genomic_DNA"/>
</dbReference>
<dbReference type="RefSeq" id="WP_260906176.1">
    <property type="nucleotide sequence ID" value="NZ_JAOCZP010000008.1"/>
</dbReference>
<protein>
    <recommendedName>
        <fullName evidence="3">Small RNA 2'-O-methyltransferase</fullName>
        <ecNumber evidence="11">2.1.1.386</ecNumber>
    </recommendedName>
</protein>
<dbReference type="InterPro" id="IPR041698">
    <property type="entry name" value="Methyltransf_25"/>
</dbReference>
<keyword evidence="4 14" id="KW-0489">Methyltransferase</keyword>
<keyword evidence="9" id="KW-0694">RNA-binding</keyword>
<gene>
    <name evidence="14" type="ORF">N5A92_21470</name>
</gene>
<evidence type="ECO:0000256" key="9">
    <source>
        <dbReference type="ARBA" id="ARBA00022884"/>
    </source>
</evidence>
<dbReference type="Proteomes" id="UP001320831">
    <property type="component" value="Unassembled WGS sequence"/>
</dbReference>
<evidence type="ECO:0000256" key="2">
    <source>
        <dbReference type="ARBA" id="ARBA00009026"/>
    </source>
</evidence>
<comment type="caution">
    <text evidence="14">The sequence shown here is derived from an EMBL/GenBank/DDBJ whole genome shotgun (WGS) entry which is preliminary data.</text>
</comment>
<dbReference type="InterPro" id="IPR026610">
    <property type="entry name" value="Hen1"/>
</dbReference>
<sequence length="209" mass="23088">MQIAADEGCRDMTSALHRRRINTVVAELDRADVKSVLDLGCGDGDLVLALTALPRVRRIVGIDVSGEAVAVARRRVAEAGTGKDIEIVQASLTEPAERLKGFDAAVLLEVIEHIDPHRLLGVELAVFETLAPSIVIVTTPNSAYNPFLGVPPQRFRHPDHRFEWDRERFRAWADRVGQRNGYAVRYTDVPPGLPRLGGPSQMAVFKRTH</sequence>
<evidence type="ECO:0000259" key="13">
    <source>
        <dbReference type="Pfam" id="PF13649"/>
    </source>
</evidence>